<reference evidence="2" key="1">
    <citation type="journal article" date="2020" name="Stud. Mycol.">
        <title>101 Dothideomycetes genomes: a test case for predicting lifestyles and emergence of pathogens.</title>
        <authorList>
            <person name="Haridas S."/>
            <person name="Albert R."/>
            <person name="Binder M."/>
            <person name="Bloem J."/>
            <person name="Labutti K."/>
            <person name="Salamov A."/>
            <person name="Andreopoulos B."/>
            <person name="Baker S."/>
            <person name="Barry K."/>
            <person name="Bills G."/>
            <person name="Bluhm B."/>
            <person name="Cannon C."/>
            <person name="Castanera R."/>
            <person name="Culley D."/>
            <person name="Daum C."/>
            <person name="Ezra D."/>
            <person name="Gonzalez J."/>
            <person name="Henrissat B."/>
            <person name="Kuo A."/>
            <person name="Liang C."/>
            <person name="Lipzen A."/>
            <person name="Lutzoni F."/>
            <person name="Magnuson J."/>
            <person name="Mondo S."/>
            <person name="Nolan M."/>
            <person name="Ohm R."/>
            <person name="Pangilinan J."/>
            <person name="Park H.-J."/>
            <person name="Ramirez L."/>
            <person name="Alfaro M."/>
            <person name="Sun H."/>
            <person name="Tritt A."/>
            <person name="Yoshinaga Y."/>
            <person name="Zwiers L.-H."/>
            <person name="Turgeon B."/>
            <person name="Goodwin S."/>
            <person name="Spatafora J."/>
            <person name="Crous P."/>
            <person name="Grigoriev I."/>
        </authorList>
    </citation>
    <scope>NUCLEOTIDE SEQUENCE</scope>
    <source>
        <strain evidence="2">CBS 121410</strain>
    </source>
</reference>
<feature type="region of interest" description="Disordered" evidence="1">
    <location>
        <begin position="127"/>
        <end position="232"/>
    </location>
</feature>
<dbReference type="AlphaFoldDB" id="A0A9P4HMT6"/>
<keyword evidence="3" id="KW-1185">Reference proteome</keyword>
<evidence type="ECO:0000256" key="1">
    <source>
        <dbReference type="SAM" id="MobiDB-lite"/>
    </source>
</evidence>
<comment type="caution">
    <text evidence="2">The sequence shown here is derived from an EMBL/GenBank/DDBJ whole genome shotgun (WGS) entry which is preliminary data.</text>
</comment>
<proteinExistence type="predicted"/>
<protein>
    <submittedName>
        <fullName evidence="2">Uncharacterized protein</fullName>
    </submittedName>
</protein>
<dbReference type="EMBL" id="ML978854">
    <property type="protein sequence ID" value="KAF2083156.1"/>
    <property type="molecule type" value="Genomic_DNA"/>
</dbReference>
<sequence length="232" mass="25202">MTVSHQPAVLLALQTRIGPATWSARSAYRRLKLAMACRRGASRRHLAANAVAGPFPSPQQPRWDLDARALCWIIFLLLVVGERTDALLHARTAVGQRVASSGSIWASNLIKGLGVWDGATNPSGDHNCALPVLSHTRRRPPLADSTTRPNKHPPTVTAAAERPPVHSGGRAPSARNPHASRTQPAHHTSPIAAKLSPYARSREAGPPPSKNILTYREYELGPQLNDEKRPRQ</sequence>
<accession>A0A9P4HMT6</accession>
<organism evidence="2 3">
    <name type="scientific">Saccharata proteae CBS 121410</name>
    <dbReference type="NCBI Taxonomy" id="1314787"/>
    <lineage>
        <taxon>Eukaryota</taxon>
        <taxon>Fungi</taxon>
        <taxon>Dikarya</taxon>
        <taxon>Ascomycota</taxon>
        <taxon>Pezizomycotina</taxon>
        <taxon>Dothideomycetes</taxon>
        <taxon>Dothideomycetes incertae sedis</taxon>
        <taxon>Botryosphaeriales</taxon>
        <taxon>Saccharataceae</taxon>
        <taxon>Saccharata</taxon>
    </lineage>
</organism>
<evidence type="ECO:0000313" key="2">
    <source>
        <dbReference type="EMBL" id="KAF2083156.1"/>
    </source>
</evidence>
<evidence type="ECO:0000313" key="3">
    <source>
        <dbReference type="Proteomes" id="UP000799776"/>
    </source>
</evidence>
<name>A0A9P4HMT6_9PEZI</name>
<gene>
    <name evidence="2" type="ORF">K490DRAFT_60734</name>
</gene>
<dbReference type="Proteomes" id="UP000799776">
    <property type="component" value="Unassembled WGS sequence"/>
</dbReference>